<organism evidence="1 2">
    <name type="scientific">Pluteus cervinus</name>
    <dbReference type="NCBI Taxonomy" id="181527"/>
    <lineage>
        <taxon>Eukaryota</taxon>
        <taxon>Fungi</taxon>
        <taxon>Dikarya</taxon>
        <taxon>Basidiomycota</taxon>
        <taxon>Agaricomycotina</taxon>
        <taxon>Agaricomycetes</taxon>
        <taxon>Agaricomycetidae</taxon>
        <taxon>Agaricales</taxon>
        <taxon>Pluteineae</taxon>
        <taxon>Pluteaceae</taxon>
        <taxon>Pluteus</taxon>
    </lineage>
</organism>
<name>A0ACD3BHG8_9AGAR</name>
<gene>
    <name evidence="1" type="ORF">BDN72DRAFT_753875</name>
</gene>
<dbReference type="EMBL" id="ML208259">
    <property type="protein sequence ID" value="TFK77493.1"/>
    <property type="molecule type" value="Genomic_DNA"/>
</dbReference>
<accession>A0ACD3BHG8</accession>
<reference evidence="1 2" key="1">
    <citation type="journal article" date="2019" name="Nat. Ecol. Evol.">
        <title>Megaphylogeny resolves global patterns of mushroom evolution.</title>
        <authorList>
            <person name="Varga T."/>
            <person name="Krizsan K."/>
            <person name="Foldi C."/>
            <person name="Dima B."/>
            <person name="Sanchez-Garcia M."/>
            <person name="Sanchez-Ramirez S."/>
            <person name="Szollosi G.J."/>
            <person name="Szarkandi J.G."/>
            <person name="Papp V."/>
            <person name="Albert L."/>
            <person name="Andreopoulos W."/>
            <person name="Angelini C."/>
            <person name="Antonin V."/>
            <person name="Barry K.W."/>
            <person name="Bougher N.L."/>
            <person name="Buchanan P."/>
            <person name="Buyck B."/>
            <person name="Bense V."/>
            <person name="Catcheside P."/>
            <person name="Chovatia M."/>
            <person name="Cooper J."/>
            <person name="Damon W."/>
            <person name="Desjardin D."/>
            <person name="Finy P."/>
            <person name="Geml J."/>
            <person name="Haridas S."/>
            <person name="Hughes K."/>
            <person name="Justo A."/>
            <person name="Karasinski D."/>
            <person name="Kautmanova I."/>
            <person name="Kiss B."/>
            <person name="Kocsube S."/>
            <person name="Kotiranta H."/>
            <person name="LaButti K.M."/>
            <person name="Lechner B.E."/>
            <person name="Liimatainen K."/>
            <person name="Lipzen A."/>
            <person name="Lukacs Z."/>
            <person name="Mihaltcheva S."/>
            <person name="Morgado L.N."/>
            <person name="Niskanen T."/>
            <person name="Noordeloos M.E."/>
            <person name="Ohm R.A."/>
            <person name="Ortiz-Santana B."/>
            <person name="Ovrebo C."/>
            <person name="Racz N."/>
            <person name="Riley R."/>
            <person name="Savchenko A."/>
            <person name="Shiryaev A."/>
            <person name="Soop K."/>
            <person name="Spirin V."/>
            <person name="Szebenyi C."/>
            <person name="Tomsovsky M."/>
            <person name="Tulloss R.E."/>
            <person name="Uehling J."/>
            <person name="Grigoriev I.V."/>
            <person name="Vagvolgyi C."/>
            <person name="Papp T."/>
            <person name="Martin F.M."/>
            <person name="Miettinen O."/>
            <person name="Hibbett D.S."/>
            <person name="Nagy L.G."/>
        </authorList>
    </citation>
    <scope>NUCLEOTIDE SEQUENCE [LARGE SCALE GENOMIC DNA]</scope>
    <source>
        <strain evidence="1 2">NL-1719</strain>
    </source>
</reference>
<evidence type="ECO:0000313" key="2">
    <source>
        <dbReference type="Proteomes" id="UP000308600"/>
    </source>
</evidence>
<dbReference type="Proteomes" id="UP000308600">
    <property type="component" value="Unassembled WGS sequence"/>
</dbReference>
<evidence type="ECO:0000313" key="1">
    <source>
        <dbReference type="EMBL" id="TFK77493.1"/>
    </source>
</evidence>
<protein>
    <submittedName>
        <fullName evidence="1">Uncharacterized protein</fullName>
    </submittedName>
</protein>
<proteinExistence type="predicted"/>
<sequence length="331" mass="34476">MPPRGNEGLDFTPIITHYLFLFTTIFAVLAWFIAFIGQAVATALIGSVGVLWFAIFLQLFLIIGVVYTLASDSISMHRFQITTFGSVAIVFAVQGVDRGLFTRSASLNAMSAGWLILSIVDILWVLYFTSEEDSLILHIFNSMGTGGLTPPSRRRRRTQSSVHNMSPGNGYASNYASGGIGSQDAVGYDAKVGTSIGAGGIRSQASFGGVSGDGGLGNRSMTAAGSVQQTNSGGGPGSIGGADNGPGSPLMAGVGAVGGSSITDATPDNSDAYAYKAKALFAYTASADDPNEISFVKGELLDILDKTGKWWQARKADGSLGIAPSNYLQLI</sequence>
<keyword evidence="2" id="KW-1185">Reference proteome</keyword>